<feature type="region of interest" description="Disordered" evidence="1">
    <location>
        <begin position="121"/>
        <end position="151"/>
    </location>
</feature>
<dbReference type="RefSeq" id="WP_249763223.1">
    <property type="nucleotide sequence ID" value="NZ_CP097320.1"/>
</dbReference>
<protein>
    <submittedName>
        <fullName evidence="3">DNA ligase</fullName>
    </submittedName>
</protein>
<keyword evidence="3" id="KW-0436">Ligase</keyword>
<dbReference type="PANTHER" id="PTHR39465">
    <property type="entry name" value="DNA LIGASE D, 3'-PHOSPHOESTERASE DOMAIN"/>
    <property type="match status" value="1"/>
</dbReference>
<dbReference type="GO" id="GO:0016874">
    <property type="term" value="F:ligase activity"/>
    <property type="evidence" value="ECO:0007669"/>
    <property type="project" value="UniProtKB-KW"/>
</dbReference>
<dbReference type="EMBL" id="CP097320">
    <property type="protein sequence ID" value="UQX12490.1"/>
    <property type="molecule type" value="Genomic_DNA"/>
</dbReference>
<dbReference type="InterPro" id="IPR014144">
    <property type="entry name" value="LigD_PE_domain"/>
</dbReference>
<evidence type="ECO:0000313" key="4">
    <source>
        <dbReference type="Proteomes" id="UP001056610"/>
    </source>
</evidence>
<evidence type="ECO:0000259" key="2">
    <source>
        <dbReference type="Pfam" id="PF13298"/>
    </source>
</evidence>
<dbReference type="Pfam" id="PF13298">
    <property type="entry name" value="LigD_N"/>
    <property type="match status" value="1"/>
</dbReference>
<sequence>MAGSDHYHFRLQIDGALASWVIPSGPSTKPTDSRMARRTEDRPLDYAEFEGVIPDGECGAGSVVVWDCGTYSNRTEHQMTTCLGRGHLSFRLYGEKLHGGYALTRIREGKNETWLLMKRRDAEASDDTARRNPVRTEPESVLTGRTLDELS</sequence>
<dbReference type="PANTHER" id="PTHR39465:SF1">
    <property type="entry name" value="DNA LIGASE D 3'-PHOSPHOESTERASE DOMAIN-CONTAINING PROTEIN"/>
    <property type="match status" value="1"/>
</dbReference>
<feature type="domain" description="DNA ligase D 3'-phosphoesterase" evidence="2">
    <location>
        <begin position="3"/>
        <end position="105"/>
    </location>
</feature>
<accession>A0ABY4QSD5</accession>
<name>A0ABY4QSD5_9MYCO</name>
<evidence type="ECO:0000256" key="1">
    <source>
        <dbReference type="SAM" id="MobiDB-lite"/>
    </source>
</evidence>
<evidence type="ECO:0000313" key="3">
    <source>
        <dbReference type="EMBL" id="UQX12490.1"/>
    </source>
</evidence>
<dbReference type="NCBIfam" id="TIGR02777">
    <property type="entry name" value="LigD_PE_dom"/>
    <property type="match status" value="1"/>
</dbReference>
<gene>
    <name evidence="3" type="ORF">M5I08_09805</name>
</gene>
<reference evidence="3" key="1">
    <citation type="submission" date="2022-05" db="EMBL/GenBank/DDBJ databases">
        <title>A methanotrophic Mycobacterium dominates a cave microbial ecosystem.</title>
        <authorList>
            <person name="Van Spanning R.J.M."/>
            <person name="Guan Q."/>
            <person name="Melkonian C."/>
            <person name="Gallant J."/>
            <person name="Polerecky L."/>
            <person name="Flot J.-F."/>
            <person name="Brandt B.W."/>
            <person name="Braster M."/>
            <person name="Iturbe Espinoza P."/>
            <person name="Aerts J."/>
            <person name="Meima-Franke M."/>
            <person name="Piersma S.R."/>
            <person name="Bunduc C."/>
            <person name="Ummels R."/>
            <person name="Pain A."/>
            <person name="Fleming E.J."/>
            <person name="van der Wel N."/>
            <person name="Gherman V.D."/>
            <person name="Sarbu S.M."/>
            <person name="Bodelier P.L.E."/>
            <person name="Bitter W."/>
        </authorList>
    </citation>
    <scope>NUCLEOTIDE SEQUENCE</scope>
    <source>
        <strain evidence="3">Sulfur Cave</strain>
    </source>
</reference>
<keyword evidence="4" id="KW-1185">Reference proteome</keyword>
<feature type="compositionally biased region" description="Basic and acidic residues" evidence="1">
    <location>
        <begin position="121"/>
        <end position="138"/>
    </location>
</feature>
<proteinExistence type="predicted"/>
<organism evidence="3 4">
    <name type="scientific">Candidatus Mycobacterium methanotrophicum</name>
    <dbReference type="NCBI Taxonomy" id="2943498"/>
    <lineage>
        <taxon>Bacteria</taxon>
        <taxon>Bacillati</taxon>
        <taxon>Actinomycetota</taxon>
        <taxon>Actinomycetes</taxon>
        <taxon>Mycobacteriales</taxon>
        <taxon>Mycobacteriaceae</taxon>
        <taxon>Mycobacterium</taxon>
    </lineage>
</organism>
<dbReference type="Proteomes" id="UP001056610">
    <property type="component" value="Chromosome"/>
</dbReference>